<proteinExistence type="predicted"/>
<organism evidence="1 2">
    <name type="scientific">Candidatus Neptunichlamydia vexilliferae</name>
    <dbReference type="NCBI Taxonomy" id="1651774"/>
    <lineage>
        <taxon>Bacteria</taxon>
        <taxon>Pseudomonadati</taxon>
        <taxon>Chlamydiota</taxon>
        <taxon>Chlamydiia</taxon>
        <taxon>Parachlamydiales</taxon>
        <taxon>Simkaniaceae</taxon>
        <taxon>Candidatus Neptunichlamydia</taxon>
    </lineage>
</organism>
<gene>
    <name evidence="1" type="ORF">NEPTK9_000418</name>
</gene>
<evidence type="ECO:0000313" key="2">
    <source>
        <dbReference type="Proteomes" id="UP001194714"/>
    </source>
</evidence>
<dbReference type="Proteomes" id="UP001194714">
    <property type="component" value="Unassembled WGS sequence"/>
</dbReference>
<sequence>MFPLFKLNLFKKTKEKVATMSFTEEEPAKTNTKKLEELEGVIAKAIKKVRGKKENDLCKYIPVNTGGYIHHFTLRKMKYKEPSELTSMIEKFIIKADRPLVVPPKQRAARGSRKKKEGLAFSKLQMERLLNMARMSGDKEMISLLSPKKSLAQCKRELIQAVRHGTVDHELWNGYVEAVNAQQALIAAGAEGMVGN</sequence>
<protein>
    <submittedName>
        <fullName evidence="1">Uncharacterized protein</fullName>
    </submittedName>
</protein>
<dbReference type="EMBL" id="JAAEJV010000006">
    <property type="protein sequence ID" value="MBF5058918.1"/>
    <property type="molecule type" value="Genomic_DNA"/>
</dbReference>
<accession>A0ABS0AXQ4</accession>
<reference evidence="1 2" key="1">
    <citation type="submission" date="2020-01" db="EMBL/GenBank/DDBJ databases">
        <title>Draft genome sequence of Cand. Neptunochlamydia vexilliferae K9.</title>
        <authorList>
            <person name="Schulz F."/>
            <person name="Koestlbacher S."/>
            <person name="Wascher F."/>
            <person name="Pizzetti I."/>
            <person name="Horn M."/>
        </authorList>
    </citation>
    <scope>NUCLEOTIDE SEQUENCE [LARGE SCALE GENOMIC DNA]</scope>
    <source>
        <strain evidence="1 2">K9</strain>
    </source>
</reference>
<comment type="caution">
    <text evidence="1">The sequence shown here is derived from an EMBL/GenBank/DDBJ whole genome shotgun (WGS) entry which is preliminary data.</text>
</comment>
<evidence type="ECO:0000313" key="1">
    <source>
        <dbReference type="EMBL" id="MBF5058918.1"/>
    </source>
</evidence>
<name>A0ABS0AXQ4_9BACT</name>
<keyword evidence="2" id="KW-1185">Reference proteome</keyword>